<keyword evidence="2" id="KW-1185">Reference proteome</keyword>
<organism evidence="1 2">
    <name type="scientific">Drosophila yakuba</name>
    <name type="common">Fruit fly</name>
    <dbReference type="NCBI Taxonomy" id="7245"/>
    <lineage>
        <taxon>Eukaryota</taxon>
        <taxon>Metazoa</taxon>
        <taxon>Ecdysozoa</taxon>
        <taxon>Arthropoda</taxon>
        <taxon>Hexapoda</taxon>
        <taxon>Insecta</taxon>
        <taxon>Pterygota</taxon>
        <taxon>Neoptera</taxon>
        <taxon>Endopterygota</taxon>
        <taxon>Diptera</taxon>
        <taxon>Brachycera</taxon>
        <taxon>Muscomorpha</taxon>
        <taxon>Ephydroidea</taxon>
        <taxon>Drosophilidae</taxon>
        <taxon>Drosophila</taxon>
        <taxon>Sophophora</taxon>
    </lineage>
</organism>
<dbReference type="AlphaFoldDB" id="A0A0R1E8W3"/>
<sequence length="54" mass="6353">MLNERKEPMEYRGSWFYDMWQRKVVQVQNASASRPKSIVRGLVTLKRPSNGSHC</sequence>
<reference evidence="1 2" key="1">
    <citation type="journal article" date="2007" name="Nature">
        <title>Evolution of genes and genomes on the Drosophila phylogeny.</title>
        <authorList>
            <consortium name="Drosophila 12 Genomes Consortium"/>
            <person name="Clark A.G."/>
            <person name="Eisen M.B."/>
            <person name="Smith D.R."/>
            <person name="Bergman C.M."/>
            <person name="Oliver B."/>
            <person name="Markow T.A."/>
            <person name="Kaufman T.C."/>
            <person name="Kellis M."/>
            <person name="Gelbart W."/>
            <person name="Iyer V.N."/>
            <person name="Pollard D.A."/>
            <person name="Sackton T.B."/>
            <person name="Larracuente A.M."/>
            <person name="Singh N.D."/>
            <person name="Abad J.P."/>
            <person name="Abt D.N."/>
            <person name="Adryan B."/>
            <person name="Aguade M."/>
            <person name="Akashi H."/>
            <person name="Anderson W.W."/>
            <person name="Aquadro C.F."/>
            <person name="Ardell D.H."/>
            <person name="Arguello R."/>
            <person name="Artieri C.G."/>
            <person name="Barbash D.A."/>
            <person name="Barker D."/>
            <person name="Barsanti P."/>
            <person name="Batterham P."/>
            <person name="Batzoglou S."/>
            <person name="Begun D."/>
            <person name="Bhutkar A."/>
            <person name="Blanco E."/>
            <person name="Bosak S.A."/>
            <person name="Bradley R.K."/>
            <person name="Brand A.D."/>
            <person name="Brent M.R."/>
            <person name="Brooks A.N."/>
            <person name="Brown R.H."/>
            <person name="Butlin R.K."/>
            <person name="Caggese C."/>
            <person name="Calvi B.R."/>
            <person name="Bernardo de Carvalho A."/>
            <person name="Caspi A."/>
            <person name="Castrezana S."/>
            <person name="Celniker S.E."/>
            <person name="Chang J.L."/>
            <person name="Chapple C."/>
            <person name="Chatterji S."/>
            <person name="Chinwalla A."/>
            <person name="Civetta A."/>
            <person name="Clifton S.W."/>
            <person name="Comeron J.M."/>
            <person name="Costello J.C."/>
            <person name="Coyne J.A."/>
            <person name="Daub J."/>
            <person name="David R.G."/>
            <person name="Delcher A.L."/>
            <person name="Delehaunty K."/>
            <person name="Do C.B."/>
            <person name="Ebling H."/>
            <person name="Edwards K."/>
            <person name="Eickbush T."/>
            <person name="Evans J.D."/>
            <person name="Filipski A."/>
            <person name="Findeiss S."/>
            <person name="Freyhult E."/>
            <person name="Fulton L."/>
            <person name="Fulton R."/>
            <person name="Garcia A.C."/>
            <person name="Gardiner A."/>
            <person name="Garfield D.A."/>
            <person name="Garvin B.E."/>
            <person name="Gibson G."/>
            <person name="Gilbert D."/>
            <person name="Gnerre S."/>
            <person name="Godfrey J."/>
            <person name="Good R."/>
            <person name="Gotea V."/>
            <person name="Gravely B."/>
            <person name="Greenberg A.J."/>
            <person name="Griffiths-Jones S."/>
            <person name="Gross S."/>
            <person name="Guigo R."/>
            <person name="Gustafson E.A."/>
            <person name="Haerty W."/>
            <person name="Hahn M.W."/>
            <person name="Halligan D.L."/>
            <person name="Halpern A.L."/>
            <person name="Halter G.M."/>
            <person name="Han M.V."/>
            <person name="Heger A."/>
            <person name="Hillier L."/>
            <person name="Hinrichs A.S."/>
            <person name="Holmes I."/>
            <person name="Hoskins R.A."/>
            <person name="Hubisz M.J."/>
            <person name="Hultmark D."/>
            <person name="Huntley M.A."/>
            <person name="Jaffe D.B."/>
            <person name="Jagadeeshan S."/>
            <person name="Jeck W.R."/>
            <person name="Johnson J."/>
            <person name="Jones C.D."/>
            <person name="Jordan W.C."/>
            <person name="Karpen G.H."/>
            <person name="Kataoka E."/>
            <person name="Keightley P.D."/>
            <person name="Kheradpour P."/>
            <person name="Kirkness E.F."/>
            <person name="Koerich L.B."/>
            <person name="Kristiansen K."/>
            <person name="Kudrna D."/>
            <person name="Kulathinal R.J."/>
            <person name="Kumar S."/>
            <person name="Kwok R."/>
            <person name="Lander E."/>
            <person name="Langley C.H."/>
            <person name="Lapoint R."/>
            <person name="Lazzaro B.P."/>
            <person name="Lee S.J."/>
            <person name="Levesque L."/>
            <person name="Li R."/>
            <person name="Lin C.F."/>
            <person name="Lin M.F."/>
            <person name="Lindblad-Toh K."/>
            <person name="Llopart A."/>
            <person name="Long M."/>
            <person name="Low L."/>
            <person name="Lozovsky E."/>
            <person name="Lu J."/>
            <person name="Luo M."/>
            <person name="Machado C.A."/>
            <person name="Makalowski W."/>
            <person name="Marzo M."/>
            <person name="Matsuda M."/>
            <person name="Matzkin L."/>
            <person name="McAllister B."/>
            <person name="McBride C.S."/>
            <person name="McKernan B."/>
            <person name="McKernan K."/>
            <person name="Mendez-Lago M."/>
            <person name="Minx P."/>
            <person name="Mollenhauer M.U."/>
            <person name="Montooth K."/>
            <person name="Mount S.M."/>
            <person name="Mu X."/>
            <person name="Myers E."/>
            <person name="Negre B."/>
            <person name="Newfeld S."/>
            <person name="Nielsen R."/>
            <person name="Noor M.A."/>
            <person name="O'Grady P."/>
            <person name="Pachter L."/>
            <person name="Papaceit M."/>
            <person name="Parisi M.J."/>
            <person name="Parisi M."/>
            <person name="Parts L."/>
            <person name="Pedersen J.S."/>
            <person name="Pesole G."/>
            <person name="Phillippy A.M."/>
            <person name="Ponting C.P."/>
            <person name="Pop M."/>
            <person name="Porcelli D."/>
            <person name="Powell J.R."/>
            <person name="Prohaska S."/>
            <person name="Pruitt K."/>
            <person name="Puig M."/>
            <person name="Quesneville H."/>
            <person name="Ram K.R."/>
            <person name="Rand D."/>
            <person name="Rasmussen M.D."/>
            <person name="Reed L.K."/>
            <person name="Reenan R."/>
            <person name="Reily A."/>
            <person name="Remington K.A."/>
            <person name="Rieger T.T."/>
            <person name="Ritchie M.G."/>
            <person name="Robin C."/>
            <person name="Rogers Y.H."/>
            <person name="Rohde C."/>
            <person name="Rozas J."/>
            <person name="Rubenfield M.J."/>
            <person name="Ruiz A."/>
            <person name="Russo S."/>
            <person name="Salzberg S.L."/>
            <person name="Sanchez-Gracia A."/>
            <person name="Saranga D.J."/>
            <person name="Sato H."/>
            <person name="Schaeffer S.W."/>
            <person name="Schatz M.C."/>
            <person name="Schlenke T."/>
            <person name="Schwartz R."/>
            <person name="Segarra C."/>
            <person name="Singh R.S."/>
            <person name="Sirot L."/>
            <person name="Sirota M."/>
            <person name="Sisneros N.B."/>
            <person name="Smith C.D."/>
            <person name="Smith T.F."/>
            <person name="Spieth J."/>
            <person name="Stage D.E."/>
            <person name="Stark A."/>
            <person name="Stephan W."/>
            <person name="Strausberg R.L."/>
            <person name="Strempel S."/>
            <person name="Sturgill D."/>
            <person name="Sutton G."/>
            <person name="Sutton G.G."/>
            <person name="Tao W."/>
            <person name="Teichmann S."/>
            <person name="Tobari Y.N."/>
            <person name="Tomimura Y."/>
            <person name="Tsolas J.M."/>
            <person name="Valente V.L."/>
            <person name="Venter E."/>
            <person name="Venter J.C."/>
            <person name="Vicario S."/>
            <person name="Vieira F.G."/>
            <person name="Vilella A.J."/>
            <person name="Villasante A."/>
            <person name="Walenz B."/>
            <person name="Wang J."/>
            <person name="Wasserman M."/>
            <person name="Watts T."/>
            <person name="Wilson D."/>
            <person name="Wilson R.K."/>
            <person name="Wing R.A."/>
            <person name="Wolfner M.F."/>
            <person name="Wong A."/>
            <person name="Wong G.K."/>
            <person name="Wu C.I."/>
            <person name="Wu G."/>
            <person name="Yamamoto D."/>
            <person name="Yang H.P."/>
            <person name="Yang S.P."/>
            <person name="Yorke J.A."/>
            <person name="Yoshida K."/>
            <person name="Zdobnov E."/>
            <person name="Zhang P."/>
            <person name="Zhang Y."/>
            <person name="Zimin A.V."/>
            <person name="Baldwin J."/>
            <person name="Abdouelleil A."/>
            <person name="Abdulkadir J."/>
            <person name="Abebe A."/>
            <person name="Abera B."/>
            <person name="Abreu J."/>
            <person name="Acer S.C."/>
            <person name="Aftuck L."/>
            <person name="Alexander A."/>
            <person name="An P."/>
            <person name="Anderson E."/>
            <person name="Anderson S."/>
            <person name="Arachi H."/>
            <person name="Azer M."/>
            <person name="Bachantsang P."/>
            <person name="Barry A."/>
            <person name="Bayul T."/>
            <person name="Berlin A."/>
            <person name="Bessette D."/>
            <person name="Bloom T."/>
            <person name="Blye J."/>
            <person name="Boguslavskiy L."/>
            <person name="Bonnet C."/>
            <person name="Boukhgalter B."/>
            <person name="Bourzgui I."/>
            <person name="Brown A."/>
            <person name="Cahill P."/>
            <person name="Channer S."/>
            <person name="Cheshatsang Y."/>
            <person name="Chuda L."/>
            <person name="Citroen M."/>
            <person name="Collymore A."/>
            <person name="Cooke P."/>
            <person name="Costello M."/>
            <person name="D'Aco K."/>
            <person name="Daza R."/>
            <person name="De Haan G."/>
            <person name="DeGray S."/>
            <person name="DeMaso C."/>
            <person name="Dhargay N."/>
            <person name="Dooley K."/>
            <person name="Dooley E."/>
            <person name="Doricent M."/>
            <person name="Dorje P."/>
            <person name="Dorjee K."/>
            <person name="Dupes A."/>
            <person name="Elong R."/>
            <person name="Falk J."/>
            <person name="Farina A."/>
            <person name="Faro S."/>
            <person name="Ferguson D."/>
            <person name="Fisher S."/>
            <person name="Foley C.D."/>
            <person name="Franke A."/>
            <person name="Friedrich D."/>
            <person name="Gadbois L."/>
            <person name="Gearin G."/>
            <person name="Gearin C.R."/>
            <person name="Giannoukos G."/>
            <person name="Goode T."/>
            <person name="Graham J."/>
            <person name="Grandbois E."/>
            <person name="Grewal S."/>
            <person name="Gyaltsen K."/>
            <person name="Hafez N."/>
            <person name="Hagos B."/>
            <person name="Hall J."/>
            <person name="Henson C."/>
            <person name="Hollinger A."/>
            <person name="Honan T."/>
            <person name="Huard M.D."/>
            <person name="Hughes L."/>
            <person name="Hurhula B."/>
            <person name="Husby M.E."/>
            <person name="Kamat A."/>
            <person name="Kanga B."/>
            <person name="Kashin S."/>
            <person name="Khazanovich D."/>
            <person name="Kisner P."/>
            <person name="Lance K."/>
            <person name="Lara M."/>
            <person name="Lee W."/>
            <person name="Lennon N."/>
            <person name="Letendre F."/>
            <person name="LeVine R."/>
            <person name="Lipovsky A."/>
            <person name="Liu X."/>
            <person name="Liu J."/>
            <person name="Liu S."/>
            <person name="Lokyitsang T."/>
            <person name="Lokyitsang Y."/>
            <person name="Lubonja R."/>
            <person name="Lui A."/>
            <person name="MacDonald P."/>
            <person name="Magnisalis V."/>
            <person name="Maru K."/>
            <person name="Matthews C."/>
            <person name="McCusker W."/>
            <person name="McDonough S."/>
            <person name="Mehta T."/>
            <person name="Meldrim J."/>
            <person name="Meneus L."/>
            <person name="Mihai O."/>
            <person name="Mihalev A."/>
            <person name="Mihova T."/>
            <person name="Mittelman R."/>
            <person name="Mlenga V."/>
            <person name="Montmayeur A."/>
            <person name="Mulrain L."/>
            <person name="Navidi A."/>
            <person name="Naylor J."/>
            <person name="Negash T."/>
            <person name="Nguyen T."/>
            <person name="Nguyen N."/>
            <person name="Nicol R."/>
            <person name="Norbu C."/>
            <person name="Norbu N."/>
            <person name="Novod N."/>
            <person name="O'Neill B."/>
            <person name="Osman S."/>
            <person name="Markiewicz E."/>
            <person name="Oyono O.L."/>
            <person name="Patti C."/>
            <person name="Phunkhang P."/>
            <person name="Pierre F."/>
            <person name="Priest M."/>
            <person name="Raghuraman S."/>
            <person name="Rege F."/>
            <person name="Reyes R."/>
            <person name="Rise C."/>
            <person name="Rogov P."/>
            <person name="Ross K."/>
            <person name="Ryan E."/>
            <person name="Settipalli S."/>
            <person name="Shea T."/>
            <person name="Sherpa N."/>
            <person name="Shi L."/>
            <person name="Shih D."/>
            <person name="Sparrow T."/>
            <person name="Spaulding J."/>
            <person name="Stalker J."/>
            <person name="Stange-Thomann N."/>
            <person name="Stavropoulos S."/>
            <person name="Stone C."/>
            <person name="Strader C."/>
            <person name="Tesfaye S."/>
            <person name="Thomson T."/>
            <person name="Thoulutsang Y."/>
            <person name="Thoulutsang D."/>
            <person name="Topham K."/>
            <person name="Topping I."/>
            <person name="Tsamla T."/>
            <person name="Vassiliev H."/>
            <person name="Vo A."/>
            <person name="Wangchuk T."/>
            <person name="Wangdi T."/>
            <person name="Weiand M."/>
            <person name="Wilkinson J."/>
            <person name="Wilson A."/>
            <person name="Yadav S."/>
            <person name="Young G."/>
            <person name="Yu Q."/>
            <person name="Zembek L."/>
            <person name="Zhong D."/>
            <person name="Zimmer A."/>
            <person name="Zwirko Z."/>
            <person name="Jaffe D.B."/>
            <person name="Alvarez P."/>
            <person name="Brockman W."/>
            <person name="Butler J."/>
            <person name="Chin C."/>
            <person name="Gnerre S."/>
            <person name="Grabherr M."/>
            <person name="Kleber M."/>
            <person name="Mauceli E."/>
            <person name="MacCallum I."/>
        </authorList>
    </citation>
    <scope>NUCLEOTIDE SEQUENCE [LARGE SCALE GENOMIC DNA]</scope>
    <source>
        <strain evidence="2">Tai18E2 / Tucson 14021-0261.01</strain>
    </source>
</reference>
<gene>
    <name evidence="1" type="primary">Dyak\GE28858</name>
    <name evidence="1" type="synonym">GE28858</name>
    <name evidence="1" type="ORF">Dyak_GE28858</name>
</gene>
<evidence type="ECO:0000313" key="1">
    <source>
        <dbReference type="EMBL" id="KRK04499.1"/>
    </source>
</evidence>
<dbReference type="EMBL" id="CM000160">
    <property type="protein sequence ID" value="KRK04499.1"/>
    <property type="molecule type" value="Genomic_DNA"/>
</dbReference>
<evidence type="ECO:0000313" key="2">
    <source>
        <dbReference type="Proteomes" id="UP000002282"/>
    </source>
</evidence>
<proteinExistence type="predicted"/>
<protein>
    <submittedName>
        <fullName evidence="1">Uncharacterized protein</fullName>
    </submittedName>
</protein>
<dbReference type="Proteomes" id="UP000002282">
    <property type="component" value="Chromosome 3R"/>
</dbReference>
<accession>A0A0R1E8W3</accession>
<name>A0A0R1E8W3_DROYA</name>
<dbReference type="KEGG" id="dya:Dyak_GE28858"/>
<reference evidence="1 2" key="2">
    <citation type="journal article" date="2007" name="PLoS Biol.">
        <title>Principles of genome evolution in the Drosophila melanogaster species group.</title>
        <authorList>
            <person name="Ranz J.M."/>
            <person name="Maurin D."/>
            <person name="Chan Y.S."/>
            <person name="von Grotthuss M."/>
            <person name="Hillier L.W."/>
            <person name="Roote J."/>
            <person name="Ashburner M."/>
            <person name="Bergman C.M."/>
        </authorList>
    </citation>
    <scope>NUCLEOTIDE SEQUENCE [LARGE SCALE GENOMIC DNA]</scope>
    <source>
        <strain evidence="2">Tai18E2 / Tucson 14021-0261.01</strain>
    </source>
</reference>